<feature type="region of interest" description="Disordered" evidence="2">
    <location>
        <begin position="1"/>
        <end position="20"/>
    </location>
</feature>
<name>A0ABW4LHI6_9MICO</name>
<dbReference type="Pfam" id="PF01738">
    <property type="entry name" value="DLH"/>
    <property type="match status" value="1"/>
</dbReference>
<keyword evidence="4" id="KW-0378">Hydrolase</keyword>
<dbReference type="InterPro" id="IPR029058">
    <property type="entry name" value="AB_hydrolase_fold"/>
</dbReference>
<reference evidence="5" key="1">
    <citation type="journal article" date="2019" name="Int. J. Syst. Evol. Microbiol.">
        <title>The Global Catalogue of Microorganisms (GCM) 10K type strain sequencing project: providing services to taxonomists for standard genome sequencing and annotation.</title>
        <authorList>
            <consortium name="The Broad Institute Genomics Platform"/>
            <consortium name="The Broad Institute Genome Sequencing Center for Infectious Disease"/>
            <person name="Wu L."/>
            <person name="Ma J."/>
        </authorList>
    </citation>
    <scope>NUCLEOTIDE SEQUENCE [LARGE SCALE GENOMIC DNA]</scope>
    <source>
        <strain evidence="5">CGMCC 1.12471</strain>
    </source>
</reference>
<dbReference type="RefSeq" id="WP_377936052.1">
    <property type="nucleotide sequence ID" value="NZ_JBHUEA010000025.1"/>
</dbReference>
<dbReference type="Proteomes" id="UP001597347">
    <property type="component" value="Unassembled WGS sequence"/>
</dbReference>
<proteinExistence type="inferred from homology"/>
<dbReference type="Gene3D" id="3.40.50.1820">
    <property type="entry name" value="alpha/beta hydrolase"/>
    <property type="match status" value="1"/>
</dbReference>
<protein>
    <submittedName>
        <fullName evidence="4">Dienelactone hydrolase family protein</fullName>
        <ecNumber evidence="4">3.1.-.-</ecNumber>
    </submittedName>
</protein>
<keyword evidence="5" id="KW-1185">Reference proteome</keyword>
<evidence type="ECO:0000259" key="3">
    <source>
        <dbReference type="Pfam" id="PF01738"/>
    </source>
</evidence>
<sequence length="258" mass="27393">MTYAPELQQILDREPEPSGGVTLRDVDYDVDGTACRGVLAVPAGDGPHPAVLVIHDWIGVSDMVRMRCEMLARLGYAAFGGDVYGANVRPSQAEAAQVAGSYYGDQDLWRRRVTGAFEAMRALPEVAEDRTAAIGYCFGGSSVLQLARTGADLSAVISFHGGLQAGPEGEAERIRASLLVLTGAVDPVVPPEDVAALEDELRGVPDLDWQVVTYAGAMHAFTVPGTDAPDHGAQFQATAERRSWTAMKDLLVEALPVG</sequence>
<comment type="caution">
    <text evidence="4">The sequence shown here is derived from an EMBL/GenBank/DDBJ whole genome shotgun (WGS) entry which is preliminary data.</text>
</comment>
<evidence type="ECO:0000313" key="4">
    <source>
        <dbReference type="EMBL" id="MFD1722708.1"/>
    </source>
</evidence>
<dbReference type="SUPFAM" id="SSF53474">
    <property type="entry name" value="alpha/beta-Hydrolases"/>
    <property type="match status" value="1"/>
</dbReference>
<evidence type="ECO:0000256" key="2">
    <source>
        <dbReference type="SAM" id="MobiDB-lite"/>
    </source>
</evidence>
<feature type="domain" description="Dienelactone hydrolase" evidence="3">
    <location>
        <begin position="36"/>
        <end position="253"/>
    </location>
</feature>
<dbReference type="EMBL" id="JBHUEA010000025">
    <property type="protein sequence ID" value="MFD1722708.1"/>
    <property type="molecule type" value="Genomic_DNA"/>
</dbReference>
<dbReference type="GO" id="GO:0016787">
    <property type="term" value="F:hydrolase activity"/>
    <property type="evidence" value="ECO:0007669"/>
    <property type="project" value="UniProtKB-KW"/>
</dbReference>
<organism evidence="4 5">
    <name type="scientific">Amnibacterium endophyticum</name>
    <dbReference type="NCBI Taxonomy" id="2109337"/>
    <lineage>
        <taxon>Bacteria</taxon>
        <taxon>Bacillati</taxon>
        <taxon>Actinomycetota</taxon>
        <taxon>Actinomycetes</taxon>
        <taxon>Micrococcales</taxon>
        <taxon>Microbacteriaceae</taxon>
        <taxon>Amnibacterium</taxon>
    </lineage>
</organism>
<evidence type="ECO:0000313" key="5">
    <source>
        <dbReference type="Proteomes" id="UP001597347"/>
    </source>
</evidence>
<comment type="similarity">
    <text evidence="1">Belongs to the AB hydrolase superfamily.</text>
</comment>
<gene>
    <name evidence="4" type="ORF">ACFSBI_14220</name>
</gene>
<accession>A0ABW4LHI6</accession>
<dbReference type="InterPro" id="IPR050261">
    <property type="entry name" value="FrsA_esterase"/>
</dbReference>
<dbReference type="InterPro" id="IPR002925">
    <property type="entry name" value="Dienelactn_hydro"/>
</dbReference>
<evidence type="ECO:0000256" key="1">
    <source>
        <dbReference type="ARBA" id="ARBA00008645"/>
    </source>
</evidence>
<dbReference type="EC" id="3.1.-.-" evidence="4"/>
<dbReference type="PANTHER" id="PTHR22946:SF0">
    <property type="entry name" value="DIENELACTONE HYDROLASE DOMAIN-CONTAINING PROTEIN"/>
    <property type="match status" value="1"/>
</dbReference>
<dbReference type="PANTHER" id="PTHR22946">
    <property type="entry name" value="DIENELACTONE HYDROLASE DOMAIN-CONTAINING PROTEIN-RELATED"/>
    <property type="match status" value="1"/>
</dbReference>